<feature type="region of interest" description="Disordered" evidence="12">
    <location>
        <begin position="265"/>
        <end position="286"/>
    </location>
</feature>
<evidence type="ECO:0000259" key="13">
    <source>
        <dbReference type="SMART" id="SM01284"/>
    </source>
</evidence>
<evidence type="ECO:0000256" key="8">
    <source>
        <dbReference type="ARBA" id="ARBA00022859"/>
    </source>
</evidence>
<comment type="caution">
    <text evidence="14">The sequence shown here is derived from an EMBL/GenBank/DDBJ whole genome shotgun (WGS) entry which is preliminary data.</text>
</comment>
<dbReference type="GO" id="GO:0005739">
    <property type="term" value="C:mitochondrion"/>
    <property type="evidence" value="ECO:0007669"/>
    <property type="project" value="UniProtKB-SubCell"/>
</dbReference>
<evidence type="ECO:0000256" key="1">
    <source>
        <dbReference type="ARBA" id="ARBA00004123"/>
    </source>
</evidence>
<dbReference type="GO" id="GO:0045087">
    <property type="term" value="P:innate immune response"/>
    <property type="evidence" value="ECO:0007669"/>
    <property type="project" value="UniProtKB-KW"/>
</dbReference>
<feature type="region of interest" description="Disordered" evidence="12">
    <location>
        <begin position="56"/>
        <end position="81"/>
    </location>
</feature>
<reference evidence="14 15" key="1">
    <citation type="journal article" date="2017" name="PLoS Biol.">
        <title>The sea cucumber genome provides insights into morphological evolution and visceral regeneration.</title>
        <authorList>
            <person name="Zhang X."/>
            <person name="Sun L."/>
            <person name="Yuan J."/>
            <person name="Sun Y."/>
            <person name="Gao Y."/>
            <person name="Zhang L."/>
            <person name="Li S."/>
            <person name="Dai H."/>
            <person name="Hamel J.F."/>
            <person name="Liu C."/>
            <person name="Yu Y."/>
            <person name="Liu S."/>
            <person name="Lin W."/>
            <person name="Guo K."/>
            <person name="Jin S."/>
            <person name="Xu P."/>
            <person name="Storey K.B."/>
            <person name="Huan P."/>
            <person name="Zhang T."/>
            <person name="Zhou Y."/>
            <person name="Zhang J."/>
            <person name="Lin C."/>
            <person name="Li X."/>
            <person name="Xing L."/>
            <person name="Huo D."/>
            <person name="Sun M."/>
            <person name="Wang L."/>
            <person name="Mercier A."/>
            <person name="Li F."/>
            <person name="Yang H."/>
            <person name="Xiang J."/>
        </authorList>
    </citation>
    <scope>NUCLEOTIDE SEQUENCE [LARGE SCALE GENOMIC DNA]</scope>
    <source>
        <strain evidence="14">Shaxun</strain>
        <tissue evidence="14">Muscle</tissue>
    </source>
</reference>
<dbReference type="SMART" id="SM01284">
    <property type="entry name" value="ECSIT_Cterm"/>
    <property type="match status" value="1"/>
</dbReference>
<keyword evidence="9" id="KW-0809">Transit peptide</keyword>
<evidence type="ECO:0000256" key="2">
    <source>
        <dbReference type="ARBA" id="ARBA00004173"/>
    </source>
</evidence>
<protein>
    <recommendedName>
        <fullName evidence="5">Evolutionarily conserved signaling intermediate in Toll pathway, mitochondrial</fullName>
    </recommendedName>
</protein>
<gene>
    <name evidence="14" type="ORF">BSL78_17686</name>
</gene>
<dbReference type="STRING" id="307972.A0A2G8KBS3"/>
<sequence>MASCTRLLHRLVLNHGCRVCYLPFGTFRRPPLYSACVESCAKVTFRQELHTSTILSQEDATGSKQQQQQQQEESHLSAESKRTLSLSRNLFKEATNKSADKETFYQLIRTFGEVDKRRRGHLQFIETALKYMPHFNVEKDINAYNKLLDIFPKGVYVAKNVWQVIFNHFPEQQTVALKVLQKLEDNKIMPNNETKKLLLDVFGRQSHPVKKYQRIMYWFPKFRNINPFPLPFELPSDPVLLAELGLKRICEYEAELTVVKEFDDSSSDTNANEFLTSSQSPEQKDLLSQHPPYRPLFVEGPFNLWLRDIKLGYYVLRSDAIYLKSLEGDIVKDEDEEFEADYNMRNMKPPSEDQLEGSVYAMCMTSNGSQERLNLWIKKLQEDNPHLARLPVIFNLFDNNTESKEREGRIGEGTKLLKPDT</sequence>
<name>A0A2G8KBS3_STIJA</name>
<keyword evidence="6" id="KW-0963">Cytoplasm</keyword>
<dbReference type="InterPro" id="IPR029342">
    <property type="entry name" value="ECIST_C"/>
</dbReference>
<dbReference type="InterPro" id="IPR010418">
    <property type="entry name" value="ECSIT"/>
</dbReference>
<comment type="similarity">
    <text evidence="4">Belongs to the ECSIT family.</text>
</comment>
<organism evidence="14 15">
    <name type="scientific">Stichopus japonicus</name>
    <name type="common">Sea cucumber</name>
    <dbReference type="NCBI Taxonomy" id="307972"/>
    <lineage>
        <taxon>Eukaryota</taxon>
        <taxon>Metazoa</taxon>
        <taxon>Echinodermata</taxon>
        <taxon>Eleutherozoa</taxon>
        <taxon>Echinozoa</taxon>
        <taxon>Holothuroidea</taxon>
        <taxon>Aspidochirotacea</taxon>
        <taxon>Aspidochirotida</taxon>
        <taxon>Stichopodidae</taxon>
        <taxon>Apostichopus</taxon>
    </lineage>
</organism>
<dbReference type="GO" id="GO:0007178">
    <property type="term" value="P:cell surface receptor protein serine/threonine kinase signaling pathway"/>
    <property type="evidence" value="ECO:0007669"/>
    <property type="project" value="TreeGrafter"/>
</dbReference>
<evidence type="ECO:0000256" key="12">
    <source>
        <dbReference type="SAM" id="MobiDB-lite"/>
    </source>
</evidence>
<dbReference type="Pfam" id="PF06239">
    <property type="entry name" value="ECSIT_N"/>
    <property type="match status" value="1"/>
</dbReference>
<keyword evidence="7" id="KW-0399">Innate immunity</keyword>
<evidence type="ECO:0000256" key="10">
    <source>
        <dbReference type="ARBA" id="ARBA00023128"/>
    </source>
</evidence>
<evidence type="ECO:0000256" key="6">
    <source>
        <dbReference type="ARBA" id="ARBA00022490"/>
    </source>
</evidence>
<dbReference type="Proteomes" id="UP000230750">
    <property type="component" value="Unassembled WGS sequence"/>
</dbReference>
<dbReference type="EMBL" id="MRZV01000713">
    <property type="protein sequence ID" value="PIK45454.1"/>
    <property type="molecule type" value="Genomic_DNA"/>
</dbReference>
<dbReference type="OrthoDB" id="10064298at2759"/>
<evidence type="ECO:0000256" key="7">
    <source>
        <dbReference type="ARBA" id="ARBA00022588"/>
    </source>
</evidence>
<keyword evidence="10" id="KW-0496">Mitochondrion</keyword>
<evidence type="ECO:0000256" key="4">
    <source>
        <dbReference type="ARBA" id="ARBA00007674"/>
    </source>
</evidence>
<evidence type="ECO:0000313" key="15">
    <source>
        <dbReference type="Proteomes" id="UP000230750"/>
    </source>
</evidence>
<keyword evidence="15" id="KW-1185">Reference proteome</keyword>
<evidence type="ECO:0000256" key="9">
    <source>
        <dbReference type="ARBA" id="ARBA00022946"/>
    </source>
</evidence>
<evidence type="ECO:0000313" key="14">
    <source>
        <dbReference type="EMBL" id="PIK45454.1"/>
    </source>
</evidence>
<evidence type="ECO:0000256" key="3">
    <source>
        <dbReference type="ARBA" id="ARBA00004496"/>
    </source>
</evidence>
<dbReference type="Pfam" id="PF14784">
    <property type="entry name" value="ECSIT_C"/>
    <property type="match status" value="1"/>
</dbReference>
<feature type="compositionally biased region" description="Basic and acidic residues" evidence="12">
    <location>
        <begin position="72"/>
        <end position="81"/>
    </location>
</feature>
<keyword evidence="8" id="KW-0391">Immunity</keyword>
<feature type="compositionally biased region" description="Polar residues" evidence="12">
    <location>
        <begin position="267"/>
        <end position="281"/>
    </location>
</feature>
<feature type="domain" description="ECSIT C-terminal" evidence="13">
    <location>
        <begin position="280"/>
        <end position="397"/>
    </location>
</feature>
<comment type="subcellular location">
    <subcellularLocation>
        <location evidence="3">Cytoplasm</location>
    </subcellularLocation>
    <subcellularLocation>
        <location evidence="2">Mitochondrion</location>
    </subcellularLocation>
    <subcellularLocation>
        <location evidence="1">Nucleus</location>
    </subcellularLocation>
</comment>
<dbReference type="InterPro" id="IPR046448">
    <property type="entry name" value="ECSIT_N"/>
</dbReference>
<dbReference type="PANTHER" id="PTHR13113:SF1">
    <property type="entry name" value="EVOLUTIONARILY CONSERVED SIGNALING INTERMEDIATE IN TOLL PATHWAY, MITOCHONDRIAL"/>
    <property type="match status" value="1"/>
</dbReference>
<evidence type="ECO:0000256" key="11">
    <source>
        <dbReference type="ARBA" id="ARBA00023242"/>
    </source>
</evidence>
<proteinExistence type="inferred from homology"/>
<dbReference type="AlphaFoldDB" id="A0A2G8KBS3"/>
<dbReference type="GO" id="GO:0005634">
    <property type="term" value="C:nucleus"/>
    <property type="evidence" value="ECO:0007669"/>
    <property type="project" value="UniProtKB-SubCell"/>
</dbReference>
<accession>A0A2G8KBS3</accession>
<dbReference type="PANTHER" id="PTHR13113">
    <property type="entry name" value="ECSIT EVOLUTIONARILY CONSERVED SIGNALING INTERMEDIATE IN TOLL PATHWAYS"/>
    <property type="match status" value="1"/>
</dbReference>
<evidence type="ECO:0000256" key="5">
    <source>
        <dbReference type="ARBA" id="ARBA00019998"/>
    </source>
</evidence>
<keyword evidence="11" id="KW-0539">Nucleus</keyword>